<dbReference type="GO" id="GO:0005524">
    <property type="term" value="F:ATP binding"/>
    <property type="evidence" value="ECO:0007669"/>
    <property type="project" value="InterPro"/>
</dbReference>
<protein>
    <recommendedName>
        <fullName evidence="1">Protein kinase domain-containing protein</fullName>
    </recommendedName>
</protein>
<dbReference type="Gene3D" id="1.10.510.10">
    <property type="entry name" value="Transferase(Phosphotransferase) domain 1"/>
    <property type="match status" value="1"/>
</dbReference>
<proteinExistence type="predicted"/>
<dbReference type="Proteomes" id="UP000266673">
    <property type="component" value="Unassembled WGS sequence"/>
</dbReference>
<feature type="domain" description="Protein kinase" evidence="1">
    <location>
        <begin position="1"/>
        <end position="102"/>
    </location>
</feature>
<organism evidence="2 3">
    <name type="scientific">Gigaspora rosea</name>
    <dbReference type="NCBI Taxonomy" id="44941"/>
    <lineage>
        <taxon>Eukaryota</taxon>
        <taxon>Fungi</taxon>
        <taxon>Fungi incertae sedis</taxon>
        <taxon>Mucoromycota</taxon>
        <taxon>Glomeromycotina</taxon>
        <taxon>Glomeromycetes</taxon>
        <taxon>Diversisporales</taxon>
        <taxon>Gigasporaceae</taxon>
        <taxon>Gigaspora</taxon>
    </lineage>
</organism>
<dbReference type="EMBL" id="QKWP01000388">
    <property type="protein sequence ID" value="RIB20953.1"/>
    <property type="molecule type" value="Genomic_DNA"/>
</dbReference>
<dbReference type="AlphaFoldDB" id="A0A397VM29"/>
<dbReference type="SUPFAM" id="SSF56112">
    <property type="entry name" value="Protein kinase-like (PK-like)"/>
    <property type="match status" value="1"/>
</dbReference>
<dbReference type="PROSITE" id="PS50011">
    <property type="entry name" value="PROTEIN_KINASE_DOM"/>
    <property type="match status" value="1"/>
</dbReference>
<accession>A0A397VM29</accession>
<dbReference type="InterPro" id="IPR011009">
    <property type="entry name" value="Kinase-like_dom_sf"/>
</dbReference>
<dbReference type="GO" id="GO:0004672">
    <property type="term" value="F:protein kinase activity"/>
    <property type="evidence" value="ECO:0007669"/>
    <property type="project" value="InterPro"/>
</dbReference>
<sequence>MSCETKTWHFILDGPEVLKDQIYDCKVDIWSLGILAIELFEGRPPWYPMEQRLVLVEVLGMCIQFFRRLCFAGVLKLDAENVEEESIGAVTGNEHSIIVERM</sequence>
<gene>
    <name evidence="2" type="ORF">C2G38_2177941</name>
</gene>
<dbReference type="STRING" id="44941.A0A397VM29"/>
<evidence type="ECO:0000313" key="2">
    <source>
        <dbReference type="EMBL" id="RIB20953.1"/>
    </source>
</evidence>
<evidence type="ECO:0000313" key="3">
    <source>
        <dbReference type="Proteomes" id="UP000266673"/>
    </source>
</evidence>
<name>A0A397VM29_9GLOM</name>
<dbReference type="OrthoDB" id="248923at2759"/>
<comment type="caution">
    <text evidence="2">The sequence shown here is derived from an EMBL/GenBank/DDBJ whole genome shotgun (WGS) entry which is preliminary data.</text>
</comment>
<evidence type="ECO:0000259" key="1">
    <source>
        <dbReference type="PROSITE" id="PS50011"/>
    </source>
</evidence>
<keyword evidence="3" id="KW-1185">Reference proteome</keyword>
<dbReference type="Pfam" id="PF00069">
    <property type="entry name" value="Pkinase"/>
    <property type="match status" value="1"/>
</dbReference>
<reference evidence="2 3" key="1">
    <citation type="submission" date="2018-06" db="EMBL/GenBank/DDBJ databases">
        <title>Comparative genomics reveals the genomic features of Rhizophagus irregularis, R. cerebriforme, R. diaphanum and Gigaspora rosea, and their symbiotic lifestyle signature.</title>
        <authorList>
            <person name="Morin E."/>
            <person name="San Clemente H."/>
            <person name="Chen E.C.H."/>
            <person name="De La Providencia I."/>
            <person name="Hainaut M."/>
            <person name="Kuo A."/>
            <person name="Kohler A."/>
            <person name="Murat C."/>
            <person name="Tang N."/>
            <person name="Roy S."/>
            <person name="Loubradou J."/>
            <person name="Henrissat B."/>
            <person name="Grigoriev I.V."/>
            <person name="Corradi N."/>
            <person name="Roux C."/>
            <person name="Martin F.M."/>
        </authorList>
    </citation>
    <scope>NUCLEOTIDE SEQUENCE [LARGE SCALE GENOMIC DNA]</scope>
    <source>
        <strain evidence="2 3">DAOM 194757</strain>
    </source>
</reference>
<dbReference type="InterPro" id="IPR000719">
    <property type="entry name" value="Prot_kinase_dom"/>
</dbReference>